<organism evidence="2 3">
    <name type="scientific">Sinocyclocheilus grahami</name>
    <name type="common">Dianchi golden-line fish</name>
    <name type="synonym">Barbus grahami</name>
    <dbReference type="NCBI Taxonomy" id="75366"/>
    <lineage>
        <taxon>Eukaryota</taxon>
        <taxon>Metazoa</taxon>
        <taxon>Chordata</taxon>
        <taxon>Craniata</taxon>
        <taxon>Vertebrata</taxon>
        <taxon>Euteleostomi</taxon>
        <taxon>Actinopterygii</taxon>
        <taxon>Neopterygii</taxon>
        <taxon>Teleostei</taxon>
        <taxon>Ostariophysi</taxon>
        <taxon>Cypriniformes</taxon>
        <taxon>Cyprinidae</taxon>
        <taxon>Cyprininae</taxon>
        <taxon>Sinocyclocheilus</taxon>
    </lineage>
</organism>
<dbReference type="PANTHER" id="PTHR47027">
    <property type="entry name" value="REVERSE TRANSCRIPTASE DOMAIN-CONTAINING PROTEIN"/>
    <property type="match status" value="1"/>
</dbReference>
<dbReference type="Proteomes" id="UP000472262">
    <property type="component" value="Unassembled WGS sequence"/>
</dbReference>
<evidence type="ECO:0000259" key="1">
    <source>
        <dbReference type="PROSITE" id="PS50878"/>
    </source>
</evidence>
<dbReference type="AlphaFoldDB" id="A0A672MDG9"/>
<reference evidence="2" key="1">
    <citation type="submission" date="2025-08" db="UniProtKB">
        <authorList>
            <consortium name="Ensembl"/>
        </authorList>
    </citation>
    <scope>IDENTIFICATION</scope>
</reference>
<dbReference type="Ensembl" id="ENSSGRT00000037408.1">
    <property type="protein sequence ID" value="ENSSGRP00000034859.1"/>
    <property type="gene ID" value="ENSSGRG00000019302.1"/>
</dbReference>
<dbReference type="InParanoid" id="A0A672MDG9"/>
<protein>
    <recommendedName>
        <fullName evidence="1">Reverse transcriptase domain-containing protein</fullName>
    </recommendedName>
</protein>
<accession>A0A672MDG9</accession>
<reference evidence="2" key="2">
    <citation type="submission" date="2025-09" db="UniProtKB">
        <authorList>
            <consortium name="Ensembl"/>
        </authorList>
    </citation>
    <scope>IDENTIFICATION</scope>
</reference>
<feature type="domain" description="Reverse transcriptase" evidence="1">
    <location>
        <begin position="1"/>
        <end position="133"/>
    </location>
</feature>
<keyword evidence="3" id="KW-1185">Reference proteome</keyword>
<sequence>MLKPAVQSTMGQWFHTTVGVRQGCLLSSTLFNIYLERIMSEAVENHCGTVSTGGRNITNLRFAYDIDGLAGSEAKLAALVKNLDEASSRFGMEISAEKTKLMTNSDKQITTKIEVRGQGLETVSHFKYLGSIISEEGSKTEILARTAQTPAVMSKLKPVWRDKDISLKTKIRLLRALVLSVFLYACESWTLTAELQQRIQHARSLVRVGHGRVWAKWL</sequence>
<evidence type="ECO:0000313" key="3">
    <source>
        <dbReference type="Proteomes" id="UP000472262"/>
    </source>
</evidence>
<dbReference type="Pfam" id="PF00078">
    <property type="entry name" value="RVT_1"/>
    <property type="match status" value="1"/>
</dbReference>
<evidence type="ECO:0000313" key="2">
    <source>
        <dbReference type="Ensembl" id="ENSSGRP00000034859.1"/>
    </source>
</evidence>
<name>A0A672MDG9_SINGR</name>
<dbReference type="InterPro" id="IPR000477">
    <property type="entry name" value="RT_dom"/>
</dbReference>
<dbReference type="PROSITE" id="PS50878">
    <property type="entry name" value="RT_POL"/>
    <property type="match status" value="1"/>
</dbReference>
<dbReference type="OMA" id="FHTTVGV"/>
<dbReference type="PANTHER" id="PTHR47027:SF25">
    <property type="entry name" value="REVERSE TRANSCRIPTASE DOMAIN-CONTAINING PROTEIN"/>
    <property type="match status" value="1"/>
</dbReference>
<proteinExistence type="predicted"/>